<feature type="domain" description="Nephrocystin 3-like N-terminal" evidence="3">
    <location>
        <begin position="116"/>
        <end position="273"/>
    </location>
</feature>
<dbReference type="Gene3D" id="3.40.50.300">
    <property type="entry name" value="P-loop containing nucleotide triphosphate hydrolases"/>
    <property type="match status" value="1"/>
</dbReference>
<evidence type="ECO:0000313" key="5">
    <source>
        <dbReference type="Proteomes" id="UP000567179"/>
    </source>
</evidence>
<dbReference type="Proteomes" id="UP000567179">
    <property type="component" value="Unassembled WGS sequence"/>
</dbReference>
<evidence type="ECO:0000313" key="4">
    <source>
        <dbReference type="EMBL" id="KAF5327269.1"/>
    </source>
</evidence>
<protein>
    <recommendedName>
        <fullName evidence="3">Nephrocystin 3-like N-terminal domain-containing protein</fullName>
    </recommendedName>
</protein>
<keyword evidence="2" id="KW-0732">Signal</keyword>
<reference evidence="4 5" key="1">
    <citation type="journal article" date="2020" name="ISME J.">
        <title>Uncovering the hidden diversity of litter-decomposition mechanisms in mushroom-forming fungi.</title>
        <authorList>
            <person name="Floudas D."/>
            <person name="Bentzer J."/>
            <person name="Ahren D."/>
            <person name="Johansson T."/>
            <person name="Persson P."/>
            <person name="Tunlid A."/>
        </authorList>
    </citation>
    <scope>NUCLEOTIDE SEQUENCE [LARGE SCALE GENOMIC DNA]</scope>
    <source>
        <strain evidence="4 5">CBS 101986</strain>
    </source>
</reference>
<dbReference type="InterPro" id="IPR056884">
    <property type="entry name" value="NPHP3-like_N"/>
</dbReference>
<name>A0A8H5F852_9AGAR</name>
<keyword evidence="1" id="KW-0677">Repeat</keyword>
<dbReference type="PANTHER" id="PTHR10039:SF14">
    <property type="entry name" value="NACHT DOMAIN-CONTAINING PROTEIN"/>
    <property type="match status" value="1"/>
</dbReference>
<evidence type="ECO:0000259" key="3">
    <source>
        <dbReference type="Pfam" id="PF24883"/>
    </source>
</evidence>
<keyword evidence="5" id="KW-1185">Reference proteome</keyword>
<gene>
    <name evidence="4" type="ORF">D9619_004939</name>
</gene>
<proteinExistence type="predicted"/>
<accession>A0A8H5F852</accession>
<evidence type="ECO:0000256" key="1">
    <source>
        <dbReference type="ARBA" id="ARBA00022737"/>
    </source>
</evidence>
<dbReference type="Pfam" id="PF24883">
    <property type="entry name" value="NPHP3_N"/>
    <property type="match status" value="1"/>
</dbReference>
<feature type="chain" id="PRO_5034885008" description="Nephrocystin 3-like N-terminal domain-containing protein" evidence="2">
    <location>
        <begin position="28"/>
        <end position="858"/>
    </location>
</feature>
<organism evidence="4 5">
    <name type="scientific">Psilocybe cf. subviscida</name>
    <dbReference type="NCBI Taxonomy" id="2480587"/>
    <lineage>
        <taxon>Eukaryota</taxon>
        <taxon>Fungi</taxon>
        <taxon>Dikarya</taxon>
        <taxon>Basidiomycota</taxon>
        <taxon>Agaricomycotina</taxon>
        <taxon>Agaricomycetes</taxon>
        <taxon>Agaricomycetidae</taxon>
        <taxon>Agaricales</taxon>
        <taxon>Agaricineae</taxon>
        <taxon>Strophariaceae</taxon>
        <taxon>Psilocybe</taxon>
    </lineage>
</organism>
<evidence type="ECO:0000256" key="2">
    <source>
        <dbReference type="SAM" id="SignalP"/>
    </source>
</evidence>
<comment type="caution">
    <text evidence="4">The sequence shown here is derived from an EMBL/GenBank/DDBJ whole genome shotgun (WGS) entry which is preliminary data.</text>
</comment>
<dbReference type="CDD" id="cd02019">
    <property type="entry name" value="NK"/>
    <property type="match status" value="1"/>
</dbReference>
<dbReference type="OrthoDB" id="5967843at2759"/>
<feature type="signal peptide" evidence="2">
    <location>
        <begin position="1"/>
        <end position="27"/>
    </location>
</feature>
<dbReference type="SUPFAM" id="SSF52540">
    <property type="entry name" value="P-loop containing nucleoside triphosphate hydrolases"/>
    <property type="match status" value="1"/>
</dbReference>
<dbReference type="AlphaFoldDB" id="A0A8H5F852"/>
<dbReference type="PANTHER" id="PTHR10039">
    <property type="entry name" value="AMELOGENIN"/>
    <property type="match status" value="1"/>
</dbReference>
<sequence length="858" mass="96149">MSIHQSRAVLLLQPLLVSTAAICQSSAFHFLNISTMSFFQDATHVTVTGGTLVAAAAGSTFTINKGSSAFKDLSASAAHTALHNSSARFDAPRCHRNTRTSYLNALKRWILGHGDESADVRLIWLTGGAGAGKSAIMQSIVECCAQDAVILGTFFFSRADPSRNYAEVLIPTLAYQLASAFPAAMTVLEPTIQRNPLIFKTSLQTQAYELLVRPLLYLIETGVIDTTSSLRRVFVIDGLDECDDPRKQALIIHAIADILSDNLGPICVLIASRPEVAISRAFQRETSLHSILAKITLDDNDEASSDIRQFIEDSFLDILDSHPLRTNIPSNWPSPHSVDELVGKASGHFIYAATAMRFISSTDEHPARALQVVEGLEPSRAGNPFAELDALYLHILTSAKYSSQVLGILRHCIFSNLENTVTMVCFMYPHISPEDVALFLSDIQALISLDLPPNNEAEMEIILKHASLGDFLMDAKRSQAIYMSGEEYRAFCLPRYFWLLDNATSPQVRRSLQSCGRYLIGELVSAISHSHDIELLWSLISGHSPQDVWNYYAKYWQHVADPLPLERIVVIPGVCSYVYAIRESAANHDNTLYIHQFKILIQLLLDDVDELVQTHPQYSIIPALMFSSSPWCLTVLVYLLHYHFLTSLEISDSYMPYFLSLQRIGFPDGGIDPRSFEAIKCLPQSQSYWVSDLATGLEVILQHLLGYSWTPESLHPNPHQRWLRKMKPLKYLSHGSPKLSSTVYSYLCRLPTPKVGESSRKFTSLRCCGYSFHRADIIWKRRVQCFTLLQTVISHLHKSDRTSELAKLARKSLPKAALWFPRLMKRARAEMDAYVLRWEESPEGLLEKAQSLSINDID</sequence>
<dbReference type="InterPro" id="IPR027417">
    <property type="entry name" value="P-loop_NTPase"/>
</dbReference>
<dbReference type="EMBL" id="JAACJJ010000014">
    <property type="protein sequence ID" value="KAF5327269.1"/>
    <property type="molecule type" value="Genomic_DNA"/>
</dbReference>